<evidence type="ECO:0000313" key="1">
    <source>
        <dbReference type="EMBL" id="SVA05480.1"/>
    </source>
</evidence>
<organism evidence="1">
    <name type="scientific">marine metagenome</name>
    <dbReference type="NCBI Taxonomy" id="408172"/>
    <lineage>
        <taxon>unclassified sequences</taxon>
        <taxon>metagenomes</taxon>
        <taxon>ecological metagenomes</taxon>
    </lineage>
</organism>
<proteinExistence type="predicted"/>
<name>A0A381SN81_9ZZZZ</name>
<sequence length="167" mass="19584">MKMDEALPEEQSNLDAFFQMFDWVGEDISELNADEENEVDGYECLFIAFNNLRSYCKQIGLDFCMIEDQYLASINPEQSDETFWDHNLDASFSELDELAGFAKLLETIEKGFAEYEKFCKKSDEVFDEWHCVLIMHSFLQKYCEKLEIDYTLLQEEISALHSEIGEE</sequence>
<gene>
    <name evidence="1" type="ORF">METZ01_LOCUS58334</name>
</gene>
<reference evidence="1" key="1">
    <citation type="submission" date="2018-05" db="EMBL/GenBank/DDBJ databases">
        <authorList>
            <person name="Lanie J.A."/>
            <person name="Ng W.-L."/>
            <person name="Kazmierczak K.M."/>
            <person name="Andrzejewski T.M."/>
            <person name="Davidsen T.M."/>
            <person name="Wayne K.J."/>
            <person name="Tettelin H."/>
            <person name="Glass J.I."/>
            <person name="Rusch D."/>
            <person name="Podicherti R."/>
            <person name="Tsui H.-C.T."/>
            <person name="Winkler M.E."/>
        </authorList>
    </citation>
    <scope>NUCLEOTIDE SEQUENCE</scope>
</reference>
<dbReference type="EMBL" id="UINC01003343">
    <property type="protein sequence ID" value="SVA05480.1"/>
    <property type="molecule type" value="Genomic_DNA"/>
</dbReference>
<protein>
    <submittedName>
        <fullName evidence="1">Uncharacterized protein</fullName>
    </submittedName>
</protein>
<accession>A0A381SN81</accession>
<dbReference type="AlphaFoldDB" id="A0A381SN81"/>